<accession>A0ABN9M177</accession>
<feature type="compositionally biased region" description="Low complexity" evidence="1">
    <location>
        <begin position="845"/>
        <end position="863"/>
    </location>
</feature>
<dbReference type="EMBL" id="CAUEEQ010041679">
    <property type="protein sequence ID" value="CAJ0956264.1"/>
    <property type="molecule type" value="Genomic_DNA"/>
</dbReference>
<proteinExistence type="predicted"/>
<feature type="compositionally biased region" description="Basic and acidic residues" evidence="1">
    <location>
        <begin position="406"/>
        <end position="434"/>
    </location>
</feature>
<dbReference type="InterPro" id="IPR038028">
    <property type="entry name" value="BPTF"/>
</dbReference>
<gene>
    <name evidence="2" type="ORF">RIMI_LOCUS15472608</name>
</gene>
<feature type="compositionally biased region" description="Basic residues" evidence="1">
    <location>
        <begin position="832"/>
        <end position="844"/>
    </location>
</feature>
<comment type="caution">
    <text evidence="2">The sequence shown here is derived from an EMBL/GenBank/DDBJ whole genome shotgun (WGS) entry which is preliminary data.</text>
</comment>
<dbReference type="PANTHER" id="PTHR45975">
    <property type="entry name" value="NUCLEOSOME-REMODELING FACTOR SUBUNIT BPTF"/>
    <property type="match status" value="1"/>
</dbReference>
<evidence type="ECO:0000313" key="3">
    <source>
        <dbReference type="Proteomes" id="UP001176940"/>
    </source>
</evidence>
<feature type="compositionally biased region" description="Basic and acidic residues" evidence="1">
    <location>
        <begin position="148"/>
        <end position="166"/>
    </location>
</feature>
<organism evidence="2 3">
    <name type="scientific">Ranitomeya imitator</name>
    <name type="common">mimic poison frog</name>
    <dbReference type="NCBI Taxonomy" id="111125"/>
    <lineage>
        <taxon>Eukaryota</taxon>
        <taxon>Metazoa</taxon>
        <taxon>Chordata</taxon>
        <taxon>Craniata</taxon>
        <taxon>Vertebrata</taxon>
        <taxon>Euteleostomi</taxon>
        <taxon>Amphibia</taxon>
        <taxon>Batrachia</taxon>
        <taxon>Anura</taxon>
        <taxon>Neobatrachia</taxon>
        <taxon>Hyloidea</taxon>
        <taxon>Dendrobatidae</taxon>
        <taxon>Dendrobatinae</taxon>
        <taxon>Ranitomeya</taxon>
    </lineage>
</organism>
<evidence type="ECO:0000313" key="2">
    <source>
        <dbReference type="EMBL" id="CAJ0956264.1"/>
    </source>
</evidence>
<feature type="region of interest" description="Disordered" evidence="1">
    <location>
        <begin position="235"/>
        <end position="290"/>
    </location>
</feature>
<keyword evidence="3" id="KW-1185">Reference proteome</keyword>
<protein>
    <submittedName>
        <fullName evidence="2">Uncharacterized protein</fullName>
    </submittedName>
</protein>
<feature type="compositionally biased region" description="Low complexity" evidence="1">
    <location>
        <begin position="613"/>
        <end position="636"/>
    </location>
</feature>
<feature type="compositionally biased region" description="Polar residues" evidence="1">
    <location>
        <begin position="533"/>
        <end position="543"/>
    </location>
</feature>
<dbReference type="Proteomes" id="UP001176940">
    <property type="component" value="Unassembled WGS sequence"/>
</dbReference>
<name>A0ABN9M177_9NEOB</name>
<evidence type="ECO:0000256" key="1">
    <source>
        <dbReference type="SAM" id="MobiDB-lite"/>
    </source>
</evidence>
<reference evidence="2" key="1">
    <citation type="submission" date="2023-07" db="EMBL/GenBank/DDBJ databases">
        <authorList>
            <person name="Stuckert A."/>
        </authorList>
    </citation>
    <scope>NUCLEOTIDE SEQUENCE</scope>
</reference>
<feature type="compositionally biased region" description="Basic and acidic residues" evidence="1">
    <location>
        <begin position="277"/>
        <end position="290"/>
    </location>
</feature>
<sequence length="908" mass="100756">MRGLSSGHFKLGQEGKYRTYHNQYSTNSYALNKHQHREDHDKRRHLAHKFCLSPTGEFKWNGSVHGSKVLTISTLRLTIVQLESSVPAPFLHQNWASHRSNWIKAVQMCSKPREFALALAILECAIKPVVMLPIWKDSLGHTRLRRMTSMEREEKDKVKKKERKQEEEETMQQATWVKYTFPIKHQVWKQKGEEYRVTGYGGWSWISKTHVHRFLPRLPGNTNVNYRKMLAEKAESAMEEESSDKKIKAEPARDRTVEEDERKDQSGATEPAEEDSAERGSENAGSMKDEPMEVDEAVEVDAACGAGEGPFPDADLINVSLGFQRRTWYKKVVKSSRLDVLLERRERQFAYEEKQRLERLKLGSGSQQHRGLQDGNKARSIGRGAARKLDLDGASQDMAMSSSPTPKEDPAETAENETKEETPASTDSRQDHHPSSCPADKSAEGDQSEEASDKSVPPNDKGNPEPSAESMDQGSVSKTPEDRSTDGDQEDVASHTCADHSQEGETAAIVITPQVNGKFLKKSHGQETEVKNIPTSPHSSTDTALKAFMNGNVSMEEEDENGISAGKDSEDCGPEKSATSPLTSAEESSLSNDSVQQNGLPPESMNGERNSQTVVTEVTTTTTTVSTSRTVVEVSSKSPTPEVSSEKNLFVQHHHDHRDQCHFTERPRRPVCQRVQQDHGNRQQLQHHASWHHLIAHDHQQRVHYQGLRAALQVLQTQEVPVRDGAPVLPEIRHQEQQEEHLCAAPGRPEEAVAERGDPGGAVLQLQCQAGARYLAVPVTAPHLRNNLEIPPADREVPGQRQPHAAAPVGKPAVGRHDRQAPSRRGGSRAQSLRKRKSSPRRSSRGATSAPTASAPSTASGRSFVPSVSRRLLKRPQHRRGRGSDPARSAPKGPRPLNGPVQSSWSPG</sequence>
<feature type="region of interest" description="Disordered" evidence="1">
    <location>
        <begin position="357"/>
        <end position="645"/>
    </location>
</feature>
<feature type="compositionally biased region" description="Basic and acidic residues" evidence="1">
    <location>
        <begin position="243"/>
        <end position="265"/>
    </location>
</feature>
<feature type="compositionally biased region" description="Polar residues" evidence="1">
    <location>
        <begin position="577"/>
        <end position="599"/>
    </location>
</feature>
<dbReference type="PANTHER" id="PTHR45975:SF2">
    <property type="entry name" value="NUCLEOSOME-REMODELING FACTOR SUBUNIT BPTF"/>
    <property type="match status" value="1"/>
</dbReference>
<feature type="region of interest" description="Disordered" evidence="1">
    <location>
        <begin position="789"/>
        <end position="908"/>
    </location>
</feature>
<feature type="compositionally biased region" description="Basic residues" evidence="1">
    <location>
        <begin position="871"/>
        <end position="881"/>
    </location>
</feature>
<feature type="region of interest" description="Disordered" evidence="1">
    <location>
        <begin position="148"/>
        <end position="168"/>
    </location>
</feature>